<gene>
    <name evidence="1" type="ORF">NDU88_006939</name>
</gene>
<organism evidence="1 2">
    <name type="scientific">Pleurodeles waltl</name>
    <name type="common">Iberian ribbed newt</name>
    <dbReference type="NCBI Taxonomy" id="8319"/>
    <lineage>
        <taxon>Eukaryota</taxon>
        <taxon>Metazoa</taxon>
        <taxon>Chordata</taxon>
        <taxon>Craniata</taxon>
        <taxon>Vertebrata</taxon>
        <taxon>Euteleostomi</taxon>
        <taxon>Amphibia</taxon>
        <taxon>Batrachia</taxon>
        <taxon>Caudata</taxon>
        <taxon>Salamandroidea</taxon>
        <taxon>Salamandridae</taxon>
        <taxon>Pleurodelinae</taxon>
        <taxon>Pleurodeles</taxon>
    </lineage>
</organism>
<dbReference type="EMBL" id="JANPWB010000010">
    <property type="protein sequence ID" value="KAJ1140590.1"/>
    <property type="molecule type" value="Genomic_DNA"/>
</dbReference>
<name>A0AAV7QN78_PLEWA</name>
<evidence type="ECO:0000313" key="1">
    <source>
        <dbReference type="EMBL" id="KAJ1140590.1"/>
    </source>
</evidence>
<dbReference type="Proteomes" id="UP001066276">
    <property type="component" value="Chromosome 6"/>
</dbReference>
<reference evidence="1" key="1">
    <citation type="journal article" date="2022" name="bioRxiv">
        <title>Sequencing and chromosome-scale assembly of the giantPleurodeles waltlgenome.</title>
        <authorList>
            <person name="Brown T."/>
            <person name="Elewa A."/>
            <person name="Iarovenko S."/>
            <person name="Subramanian E."/>
            <person name="Araus A.J."/>
            <person name="Petzold A."/>
            <person name="Susuki M."/>
            <person name="Suzuki K.-i.T."/>
            <person name="Hayashi T."/>
            <person name="Toyoda A."/>
            <person name="Oliveira C."/>
            <person name="Osipova E."/>
            <person name="Leigh N.D."/>
            <person name="Simon A."/>
            <person name="Yun M.H."/>
        </authorList>
    </citation>
    <scope>NUCLEOTIDE SEQUENCE</scope>
    <source>
        <strain evidence="1">20211129_DDA</strain>
        <tissue evidence="1">Liver</tissue>
    </source>
</reference>
<sequence>MRGNQTAAVQRPVVHGVCPHRVDSAVRQAGPLSDEGAGSGQHRATCEGSLTCGLASLQHREPEERMALWESREGEGPVPRPVAVPGMPVAGLLTQSSPAEDTYTTFSVPQPRTNLRPQLQRFWHVVVLQGERPQS</sequence>
<evidence type="ECO:0000313" key="2">
    <source>
        <dbReference type="Proteomes" id="UP001066276"/>
    </source>
</evidence>
<accession>A0AAV7QN78</accession>
<keyword evidence="2" id="KW-1185">Reference proteome</keyword>
<protein>
    <submittedName>
        <fullName evidence="1">Uncharacterized protein</fullName>
    </submittedName>
</protein>
<comment type="caution">
    <text evidence="1">The sequence shown here is derived from an EMBL/GenBank/DDBJ whole genome shotgun (WGS) entry which is preliminary data.</text>
</comment>
<proteinExistence type="predicted"/>
<dbReference type="AlphaFoldDB" id="A0AAV7QN78"/>